<dbReference type="Proteomes" id="UP000295418">
    <property type="component" value="Unassembled WGS sequence"/>
</dbReference>
<dbReference type="InterPro" id="IPR006311">
    <property type="entry name" value="TAT_signal"/>
</dbReference>
<dbReference type="Gene3D" id="3.40.109.10">
    <property type="entry name" value="NADH Oxidase"/>
    <property type="match status" value="1"/>
</dbReference>
<dbReference type="Pfam" id="PF10518">
    <property type="entry name" value="TAT_signal"/>
    <property type="match status" value="1"/>
</dbReference>
<dbReference type="EMBL" id="SKFG01000015">
    <property type="protein sequence ID" value="TCZ75971.1"/>
    <property type="molecule type" value="Genomic_DNA"/>
</dbReference>
<organism evidence="1 2">
    <name type="scientific">Paenibacillus albiflavus</name>
    <dbReference type="NCBI Taxonomy" id="2545760"/>
    <lineage>
        <taxon>Bacteria</taxon>
        <taxon>Bacillati</taxon>
        <taxon>Bacillota</taxon>
        <taxon>Bacilli</taxon>
        <taxon>Bacillales</taxon>
        <taxon>Paenibacillaceae</taxon>
        <taxon>Paenibacillus</taxon>
    </lineage>
</organism>
<keyword evidence="2" id="KW-1185">Reference proteome</keyword>
<dbReference type="InterPro" id="IPR000415">
    <property type="entry name" value="Nitroreductase-like"/>
</dbReference>
<proteinExistence type="predicted"/>
<accession>A0A4R4ECT8</accession>
<dbReference type="AlphaFoldDB" id="A0A4R4ECT8"/>
<dbReference type="SUPFAM" id="SSF55469">
    <property type="entry name" value="FMN-dependent nitroreductase-like"/>
    <property type="match status" value="1"/>
</dbReference>
<dbReference type="InterPro" id="IPR019546">
    <property type="entry name" value="TAT_signal_bac_arc"/>
</dbReference>
<reference evidence="1 2" key="1">
    <citation type="submission" date="2019-03" db="EMBL/GenBank/DDBJ databases">
        <authorList>
            <person name="Kim M.K.M."/>
        </authorList>
    </citation>
    <scope>NUCLEOTIDE SEQUENCE [LARGE SCALE GENOMIC DNA]</scope>
    <source>
        <strain evidence="1 2">18JY21-1</strain>
    </source>
</reference>
<evidence type="ECO:0000313" key="2">
    <source>
        <dbReference type="Proteomes" id="UP000295418"/>
    </source>
</evidence>
<evidence type="ECO:0000313" key="1">
    <source>
        <dbReference type="EMBL" id="TCZ75971.1"/>
    </source>
</evidence>
<comment type="caution">
    <text evidence="1">The sequence shown here is derived from an EMBL/GenBank/DDBJ whole genome shotgun (WGS) entry which is preliminary data.</text>
</comment>
<dbReference type="GO" id="GO:0016491">
    <property type="term" value="F:oxidoreductase activity"/>
    <property type="evidence" value="ECO:0007669"/>
    <property type="project" value="InterPro"/>
</dbReference>
<gene>
    <name evidence="1" type="ORF">E0485_15320</name>
</gene>
<dbReference type="OrthoDB" id="5149792at2"/>
<dbReference type="NCBIfam" id="TIGR01409">
    <property type="entry name" value="TAT_signal_seq"/>
    <property type="match status" value="1"/>
</dbReference>
<name>A0A4R4ECT8_9BACL</name>
<protein>
    <submittedName>
        <fullName evidence="1">Twin-arginine translocation signal domain-containing protein</fullName>
    </submittedName>
</protein>
<sequence>MPERGIRMIISRRNFLKTSAAAIALISTGGVIRAFDQGAFSTGKGPAYEPWQSWNEEDIDSDTNPLFRFVKASILASNAHNTQPWLYRIRENEIDLYTDISRNIGTMDPYFREMNISLGCAIENLDLAANASSYESKVTLYPGGFEQIHVANITLTPGVMTSPDLYHVIGKRHTDRAAYDSDKQVEPATLQQMEKLSSEFPDVKVAWFTDADKKTEVGNLIIHATEAIIGDQSQSGDSHKWNRHDWDELQRHKDGISIDASGNSEMIRFFGKVLPDSVKSFNDYWLKMTKSPQVSTASVFGMLLVRNQRDRTQLMQAGRLWQRMHLWAVTNGLAAQPLNQLHERRDRELQLGIEPLFGKAIEKLVNAPGYEGLFTFRMGYPTGQALASPRRPAEEVLLTHH</sequence>
<dbReference type="PROSITE" id="PS51318">
    <property type="entry name" value="TAT"/>
    <property type="match status" value="1"/>
</dbReference>